<proteinExistence type="predicted"/>
<dbReference type="Proteomes" id="UP000325218">
    <property type="component" value="Unassembled WGS sequence"/>
</dbReference>
<comment type="caution">
    <text evidence="1">The sequence shown here is derived from an EMBL/GenBank/DDBJ whole genome shotgun (WGS) entry which is preliminary data.</text>
</comment>
<dbReference type="OrthoDB" id="2627454at2"/>
<evidence type="ECO:0008006" key="3">
    <source>
        <dbReference type="Google" id="ProtNLM"/>
    </source>
</evidence>
<reference evidence="1 2" key="1">
    <citation type="submission" date="2019-08" db="EMBL/GenBank/DDBJ databases">
        <title>Genome sequencing of Paenibacillus faecis DSM 23593(T).</title>
        <authorList>
            <person name="Kook J.-K."/>
            <person name="Park S.-N."/>
            <person name="Lim Y.K."/>
        </authorList>
    </citation>
    <scope>NUCLEOTIDE SEQUENCE [LARGE SCALE GENOMIC DNA]</scope>
    <source>
        <strain evidence="1 2">DSM 23593</strain>
    </source>
</reference>
<sequence length="66" mass="7621">MDFEQRLSAFIGRSIEVIFTNQFLQGQILNVFDETFVVQAESSNYIPEPRQVTVVSNNVIFVRIPQ</sequence>
<evidence type="ECO:0000313" key="2">
    <source>
        <dbReference type="Proteomes" id="UP000325218"/>
    </source>
</evidence>
<evidence type="ECO:0000313" key="1">
    <source>
        <dbReference type="EMBL" id="TYA14121.1"/>
    </source>
</evidence>
<dbReference type="EMBL" id="VSDO01000001">
    <property type="protein sequence ID" value="TYA14121.1"/>
    <property type="molecule type" value="Genomic_DNA"/>
</dbReference>
<name>A0A5D0CW19_9BACL</name>
<dbReference type="AlphaFoldDB" id="A0A5D0CW19"/>
<dbReference type="RefSeq" id="WP_148449551.1">
    <property type="nucleotide sequence ID" value="NZ_VSDO01000001.1"/>
</dbReference>
<protein>
    <recommendedName>
        <fullName evidence="3">DUF2642 domain-containing protein</fullName>
    </recommendedName>
</protein>
<organism evidence="1 2">
    <name type="scientific">Paenibacillus faecis</name>
    <dbReference type="NCBI Taxonomy" id="862114"/>
    <lineage>
        <taxon>Bacteria</taxon>
        <taxon>Bacillati</taxon>
        <taxon>Bacillota</taxon>
        <taxon>Bacilli</taxon>
        <taxon>Bacillales</taxon>
        <taxon>Paenibacillaceae</taxon>
        <taxon>Paenibacillus</taxon>
    </lineage>
</organism>
<accession>A0A5D0CW19</accession>
<keyword evidence="2" id="KW-1185">Reference proteome</keyword>
<gene>
    <name evidence="1" type="ORF">FRY98_00055</name>
</gene>